<reference evidence="2 3" key="1">
    <citation type="submission" date="2019-05" db="EMBL/GenBank/DDBJ databases">
        <title>Another draft genome of Portunus trituberculatus and its Hox gene families provides insights of decapod evolution.</title>
        <authorList>
            <person name="Jeong J.-H."/>
            <person name="Song I."/>
            <person name="Kim S."/>
            <person name="Choi T."/>
            <person name="Kim D."/>
            <person name="Ryu S."/>
            <person name="Kim W."/>
        </authorList>
    </citation>
    <scope>NUCLEOTIDE SEQUENCE [LARGE SCALE GENOMIC DNA]</scope>
    <source>
        <tissue evidence="2">Muscle</tissue>
    </source>
</reference>
<dbReference type="AlphaFoldDB" id="A0A5B7DYF4"/>
<organism evidence="2 3">
    <name type="scientific">Portunus trituberculatus</name>
    <name type="common">Swimming crab</name>
    <name type="synonym">Neptunus trituberculatus</name>
    <dbReference type="NCBI Taxonomy" id="210409"/>
    <lineage>
        <taxon>Eukaryota</taxon>
        <taxon>Metazoa</taxon>
        <taxon>Ecdysozoa</taxon>
        <taxon>Arthropoda</taxon>
        <taxon>Crustacea</taxon>
        <taxon>Multicrustacea</taxon>
        <taxon>Malacostraca</taxon>
        <taxon>Eumalacostraca</taxon>
        <taxon>Eucarida</taxon>
        <taxon>Decapoda</taxon>
        <taxon>Pleocyemata</taxon>
        <taxon>Brachyura</taxon>
        <taxon>Eubrachyura</taxon>
        <taxon>Portunoidea</taxon>
        <taxon>Portunidae</taxon>
        <taxon>Portuninae</taxon>
        <taxon>Portunus</taxon>
    </lineage>
</organism>
<gene>
    <name evidence="2" type="ORF">E2C01_019732</name>
</gene>
<protein>
    <submittedName>
        <fullName evidence="2">Uncharacterized protein</fullName>
    </submittedName>
</protein>
<dbReference type="Proteomes" id="UP000324222">
    <property type="component" value="Unassembled WGS sequence"/>
</dbReference>
<feature type="region of interest" description="Disordered" evidence="1">
    <location>
        <begin position="37"/>
        <end position="56"/>
    </location>
</feature>
<name>A0A5B7DYF4_PORTR</name>
<keyword evidence="3" id="KW-1185">Reference proteome</keyword>
<proteinExistence type="predicted"/>
<dbReference type="EMBL" id="VSRR010001619">
    <property type="protein sequence ID" value="MPC26590.1"/>
    <property type="molecule type" value="Genomic_DNA"/>
</dbReference>
<evidence type="ECO:0000313" key="2">
    <source>
        <dbReference type="EMBL" id="MPC26590.1"/>
    </source>
</evidence>
<sequence length="102" mass="10934">MSDKRFDMEHHNLSNANKVRSEASHRVLCNVCGELGAGTSKEEHPNGSITSPHPRIDPAVTYPNRLPNWLVSCSPALQQYHLCGACHGGGGGGDDDGVKREG</sequence>
<evidence type="ECO:0000313" key="3">
    <source>
        <dbReference type="Proteomes" id="UP000324222"/>
    </source>
</evidence>
<evidence type="ECO:0000256" key="1">
    <source>
        <dbReference type="SAM" id="MobiDB-lite"/>
    </source>
</evidence>
<accession>A0A5B7DYF4</accession>
<comment type="caution">
    <text evidence="2">The sequence shown here is derived from an EMBL/GenBank/DDBJ whole genome shotgun (WGS) entry which is preliminary data.</text>
</comment>